<dbReference type="PANTHER" id="PTHR30136:SF35">
    <property type="entry name" value="HTH-TYPE TRANSCRIPTIONAL REGULATOR RV1719"/>
    <property type="match status" value="1"/>
</dbReference>
<feature type="domain" description="IclR-ED" evidence="5">
    <location>
        <begin position="81"/>
        <end position="263"/>
    </location>
</feature>
<dbReference type="Proteomes" id="UP000004848">
    <property type="component" value="Unassembled WGS sequence"/>
</dbReference>
<dbReference type="InterPro" id="IPR029016">
    <property type="entry name" value="GAF-like_dom_sf"/>
</dbReference>
<dbReference type="Gene3D" id="3.30.450.40">
    <property type="match status" value="1"/>
</dbReference>
<dbReference type="SMART" id="SM00346">
    <property type="entry name" value="HTH_ICLR"/>
    <property type="match status" value="1"/>
</dbReference>
<dbReference type="OrthoDB" id="9807558at2"/>
<dbReference type="InterPro" id="IPR036390">
    <property type="entry name" value="WH_DNA-bd_sf"/>
</dbReference>
<dbReference type="SUPFAM" id="SSF46785">
    <property type="entry name" value="Winged helix' DNA-binding domain"/>
    <property type="match status" value="1"/>
</dbReference>
<keyword evidence="1" id="KW-0805">Transcription regulation</keyword>
<dbReference type="InterPro" id="IPR005471">
    <property type="entry name" value="Tscrpt_reg_IclR_N"/>
</dbReference>
<keyword evidence="3" id="KW-0804">Transcription</keyword>
<dbReference type="GO" id="GO:0003700">
    <property type="term" value="F:DNA-binding transcription factor activity"/>
    <property type="evidence" value="ECO:0007669"/>
    <property type="project" value="TreeGrafter"/>
</dbReference>
<dbReference type="eggNOG" id="COG1414">
    <property type="taxonomic scope" value="Bacteria"/>
</dbReference>
<dbReference type="PROSITE" id="PS51077">
    <property type="entry name" value="HTH_ICLR"/>
    <property type="match status" value="1"/>
</dbReference>
<dbReference type="Pfam" id="PF01614">
    <property type="entry name" value="IclR_C"/>
    <property type="match status" value="1"/>
</dbReference>
<proteinExistence type="predicted"/>
<protein>
    <submittedName>
        <fullName evidence="6">Transcriptional Regulator, IclR family protein</fullName>
    </submittedName>
</protein>
<dbReference type="InterPro" id="IPR050707">
    <property type="entry name" value="HTH_MetabolicPath_Reg"/>
</dbReference>
<dbReference type="EMBL" id="AAUW01000022">
    <property type="protein sequence ID" value="EAV41280.1"/>
    <property type="molecule type" value="Genomic_DNA"/>
</dbReference>
<evidence type="ECO:0000259" key="4">
    <source>
        <dbReference type="PROSITE" id="PS51077"/>
    </source>
</evidence>
<evidence type="ECO:0000313" key="6">
    <source>
        <dbReference type="EMBL" id="EAV41280.1"/>
    </source>
</evidence>
<reference evidence="6 7" key="1">
    <citation type="submission" date="2006-05" db="EMBL/GenBank/DDBJ databases">
        <authorList>
            <person name="King G."/>
            <person name="Ferriera S."/>
            <person name="Johnson J."/>
            <person name="Kravitz S."/>
            <person name="Beeson K."/>
            <person name="Sutton G."/>
            <person name="Rogers Y.-H."/>
            <person name="Friedman R."/>
            <person name="Frazier M."/>
            <person name="Venter J.C."/>
        </authorList>
    </citation>
    <scope>NUCLEOTIDE SEQUENCE [LARGE SCALE GENOMIC DNA]</scope>
    <source>
        <strain evidence="7">ATCC 25650 / DSM 13394 / JCM 20685 / NBRC 16684 / NCIMB 2208 / IAM 12614 / B1</strain>
    </source>
</reference>
<dbReference type="Gene3D" id="1.10.10.10">
    <property type="entry name" value="Winged helix-like DNA-binding domain superfamily/Winged helix DNA-binding domain"/>
    <property type="match status" value="1"/>
</dbReference>
<dbReference type="GO" id="GO:0045892">
    <property type="term" value="P:negative regulation of DNA-templated transcription"/>
    <property type="evidence" value="ECO:0007669"/>
    <property type="project" value="TreeGrafter"/>
</dbReference>
<sequence length="263" mass="29346">MARQVTKTIKEKQDTLFVGSLEKGLRIMAAFNSHRTELGLTELADIVGLDKSAAQRFTNTLHKTGYLMKDPESRRFRPSLKFLELAAAYMWSDPFVQLAMPKLIDLSHDLGERINAARPAGTDIIYVIRIPTQLTSFSAMLIGNKVQALSSSSGRIMLAHMSEEERRIALETWPIDQITPRTITDRTLLAREVEEAAQQGYGITVSQNIINEIGIAAPVFDRTRKVAGTVQCSVSSLKWSLDRVHAEIAPRLMEVANSINLPR</sequence>
<dbReference type="InterPro" id="IPR036388">
    <property type="entry name" value="WH-like_DNA-bd_sf"/>
</dbReference>
<dbReference type="SUPFAM" id="SSF55781">
    <property type="entry name" value="GAF domain-like"/>
    <property type="match status" value="1"/>
</dbReference>
<organism evidence="6 7">
    <name type="scientific">Roseibium aggregatum (strain ATCC 25650 / DSM 13394 / JCM 20685 / NBRC 16684 / NCIMB 2208 / IAM 12614 / B1)</name>
    <name type="common">Stappia aggregata</name>
    <dbReference type="NCBI Taxonomy" id="384765"/>
    <lineage>
        <taxon>Bacteria</taxon>
        <taxon>Pseudomonadati</taxon>
        <taxon>Pseudomonadota</taxon>
        <taxon>Alphaproteobacteria</taxon>
        <taxon>Hyphomicrobiales</taxon>
        <taxon>Stappiaceae</taxon>
        <taxon>Roseibium</taxon>
    </lineage>
</organism>
<dbReference type="AlphaFoldDB" id="A0P195"/>
<keyword evidence="2" id="KW-0238">DNA-binding</keyword>
<gene>
    <name evidence="6" type="ORF">SIAM614_29376</name>
</gene>
<comment type="caution">
    <text evidence="6">The sequence shown here is derived from an EMBL/GenBank/DDBJ whole genome shotgun (WGS) entry which is preliminary data.</text>
</comment>
<feature type="domain" description="HTH iclR-type" evidence="4">
    <location>
        <begin position="18"/>
        <end position="80"/>
    </location>
</feature>
<name>A0P195_ROSAI</name>
<dbReference type="GO" id="GO:0003677">
    <property type="term" value="F:DNA binding"/>
    <property type="evidence" value="ECO:0007669"/>
    <property type="project" value="UniProtKB-KW"/>
</dbReference>
<evidence type="ECO:0000313" key="7">
    <source>
        <dbReference type="Proteomes" id="UP000004848"/>
    </source>
</evidence>
<dbReference type="InterPro" id="IPR014757">
    <property type="entry name" value="Tscrpt_reg_IclR_C"/>
</dbReference>
<dbReference type="PANTHER" id="PTHR30136">
    <property type="entry name" value="HELIX-TURN-HELIX TRANSCRIPTIONAL REGULATOR, ICLR FAMILY"/>
    <property type="match status" value="1"/>
</dbReference>
<evidence type="ECO:0000256" key="2">
    <source>
        <dbReference type="ARBA" id="ARBA00023125"/>
    </source>
</evidence>
<dbReference type="PROSITE" id="PS51078">
    <property type="entry name" value="ICLR_ED"/>
    <property type="match status" value="1"/>
</dbReference>
<evidence type="ECO:0000259" key="5">
    <source>
        <dbReference type="PROSITE" id="PS51078"/>
    </source>
</evidence>
<dbReference type="Pfam" id="PF09339">
    <property type="entry name" value="HTH_IclR"/>
    <property type="match status" value="1"/>
</dbReference>
<evidence type="ECO:0000256" key="3">
    <source>
        <dbReference type="ARBA" id="ARBA00023163"/>
    </source>
</evidence>
<evidence type="ECO:0000256" key="1">
    <source>
        <dbReference type="ARBA" id="ARBA00023015"/>
    </source>
</evidence>
<accession>A0P195</accession>